<evidence type="ECO:0000313" key="2">
    <source>
        <dbReference type="Proteomes" id="UP000183832"/>
    </source>
</evidence>
<name>A0A1J1HF79_9DIPT</name>
<dbReference type="EMBL" id="CVRI01000002">
    <property type="protein sequence ID" value="CRK86640.1"/>
    <property type="molecule type" value="Genomic_DNA"/>
</dbReference>
<gene>
    <name evidence="1" type="ORF">CLUMA_CG000476</name>
</gene>
<evidence type="ECO:0000313" key="1">
    <source>
        <dbReference type="EMBL" id="CRK86640.1"/>
    </source>
</evidence>
<reference evidence="1 2" key="1">
    <citation type="submission" date="2015-04" db="EMBL/GenBank/DDBJ databases">
        <authorList>
            <person name="Syromyatnikov M.Y."/>
            <person name="Popov V.N."/>
        </authorList>
    </citation>
    <scope>NUCLEOTIDE SEQUENCE [LARGE SCALE GENOMIC DNA]</scope>
</reference>
<dbReference type="AlphaFoldDB" id="A0A1J1HF79"/>
<dbReference type="Proteomes" id="UP000183832">
    <property type="component" value="Unassembled WGS sequence"/>
</dbReference>
<keyword evidence="2" id="KW-1185">Reference proteome</keyword>
<proteinExistence type="predicted"/>
<organism evidence="1 2">
    <name type="scientific">Clunio marinus</name>
    <dbReference type="NCBI Taxonomy" id="568069"/>
    <lineage>
        <taxon>Eukaryota</taxon>
        <taxon>Metazoa</taxon>
        <taxon>Ecdysozoa</taxon>
        <taxon>Arthropoda</taxon>
        <taxon>Hexapoda</taxon>
        <taxon>Insecta</taxon>
        <taxon>Pterygota</taxon>
        <taxon>Neoptera</taxon>
        <taxon>Endopterygota</taxon>
        <taxon>Diptera</taxon>
        <taxon>Nematocera</taxon>
        <taxon>Chironomoidea</taxon>
        <taxon>Chironomidae</taxon>
        <taxon>Clunio</taxon>
    </lineage>
</organism>
<accession>A0A1J1HF79</accession>
<protein>
    <submittedName>
        <fullName evidence="1">CLUMA_CG000476, isoform A</fullName>
    </submittedName>
</protein>
<sequence>MPTYGKINCIPHTIFRISRRNKITTQCSVSSPKTFFASSINQHQVEISSLPMIHNFSCQNIMQTPSGGYCEATSEKFCLLFSLSDKYLISSDPIASRKLSSTSFALLCSSLQHEIEN</sequence>